<comment type="caution">
    <text evidence="1">The sequence shown here is derived from an EMBL/GenBank/DDBJ whole genome shotgun (WGS) entry which is preliminary data.</text>
</comment>
<reference evidence="1 2" key="1">
    <citation type="submission" date="2024-01" db="EMBL/GenBank/DDBJ databases">
        <title>Genome assemblies of Stephania.</title>
        <authorList>
            <person name="Yang L."/>
        </authorList>
    </citation>
    <scope>NUCLEOTIDE SEQUENCE [LARGE SCALE GENOMIC DNA]</scope>
    <source>
        <strain evidence="1">JXDWG</strain>
        <tissue evidence="1">Leaf</tissue>
    </source>
</reference>
<accession>A0AAP0IAJ8</accession>
<keyword evidence="2" id="KW-1185">Reference proteome</keyword>
<gene>
    <name evidence="1" type="ORF">Scep_019244</name>
</gene>
<organism evidence="1 2">
    <name type="scientific">Stephania cephalantha</name>
    <dbReference type="NCBI Taxonomy" id="152367"/>
    <lineage>
        <taxon>Eukaryota</taxon>
        <taxon>Viridiplantae</taxon>
        <taxon>Streptophyta</taxon>
        <taxon>Embryophyta</taxon>
        <taxon>Tracheophyta</taxon>
        <taxon>Spermatophyta</taxon>
        <taxon>Magnoliopsida</taxon>
        <taxon>Ranunculales</taxon>
        <taxon>Menispermaceae</taxon>
        <taxon>Menispermoideae</taxon>
        <taxon>Cissampelideae</taxon>
        <taxon>Stephania</taxon>
    </lineage>
</organism>
<dbReference type="EMBL" id="JBBNAG010000008">
    <property type="protein sequence ID" value="KAK9111725.1"/>
    <property type="molecule type" value="Genomic_DNA"/>
</dbReference>
<evidence type="ECO:0000313" key="2">
    <source>
        <dbReference type="Proteomes" id="UP001419268"/>
    </source>
</evidence>
<proteinExistence type="predicted"/>
<dbReference type="AlphaFoldDB" id="A0AAP0IAJ8"/>
<protein>
    <submittedName>
        <fullName evidence="1">Uncharacterized protein</fullName>
    </submittedName>
</protein>
<evidence type="ECO:0000313" key="1">
    <source>
        <dbReference type="EMBL" id="KAK9111725.1"/>
    </source>
</evidence>
<dbReference type="Proteomes" id="UP001419268">
    <property type="component" value="Unassembled WGS sequence"/>
</dbReference>
<name>A0AAP0IAJ8_9MAGN</name>
<sequence>MDYIKIDFQNIAKREFKDLELSEEDKETMIKVAKILEGLRWLKKKERDEVEKKNELSSFLSLSVVTSSLGGETRSSLSSDKPSLPSAMSIFLKALTSINNMKTNINNKPNNNEQHTHILTLVSIP</sequence>